<dbReference type="GeneID" id="85363671"/>
<evidence type="ECO:0000313" key="1">
    <source>
        <dbReference type="EMBL" id="KAK0463717.1"/>
    </source>
</evidence>
<accession>A0AA39NDM3</accession>
<protein>
    <submittedName>
        <fullName evidence="1">Uncharacterized protein</fullName>
    </submittedName>
</protein>
<sequence>MATYKNDMRFRPAPPRYRYFTFSIDVAATLELYCDGGDEVMLQKLSDLQDHKYAGYCSDSSTSGQCNKDSRSLILGNQTMRGLICAFLSFRKRPILGQGRHLVSKPLPWDHCYHPTCYDLWARVPFEGRNYDDSPLVTISPAFLIAFREDVRYGELLRARLDDTQIQRILDGQEDAPDTDDASETDGRTCKTFLAKVPESDDPEEDGIFVPVMRIDHVLSNVPEISDPSQLCGDVDLFREIVQEYQFARYGSVLFDPLHGPEADDTSVPDNASWTYSITSEVDCSSLAEELSGAHMTWTRSERSLLRCRSLFGKENGGPSRSSDSDIEAILGGKHRIRHAM</sequence>
<evidence type="ECO:0000313" key="2">
    <source>
        <dbReference type="Proteomes" id="UP001175211"/>
    </source>
</evidence>
<keyword evidence="2" id="KW-1185">Reference proteome</keyword>
<reference evidence="1" key="1">
    <citation type="submission" date="2023-06" db="EMBL/GenBank/DDBJ databases">
        <authorList>
            <consortium name="Lawrence Berkeley National Laboratory"/>
            <person name="Ahrendt S."/>
            <person name="Sahu N."/>
            <person name="Indic B."/>
            <person name="Wong-Bajracharya J."/>
            <person name="Merenyi Z."/>
            <person name="Ke H.-M."/>
            <person name="Monk M."/>
            <person name="Kocsube S."/>
            <person name="Drula E."/>
            <person name="Lipzen A."/>
            <person name="Balint B."/>
            <person name="Henrissat B."/>
            <person name="Andreopoulos B."/>
            <person name="Martin F.M."/>
            <person name="Harder C.B."/>
            <person name="Rigling D."/>
            <person name="Ford K.L."/>
            <person name="Foster G.D."/>
            <person name="Pangilinan J."/>
            <person name="Papanicolaou A."/>
            <person name="Barry K."/>
            <person name="LaButti K."/>
            <person name="Viragh M."/>
            <person name="Koriabine M."/>
            <person name="Yan M."/>
            <person name="Riley R."/>
            <person name="Champramary S."/>
            <person name="Plett K.L."/>
            <person name="Tsai I.J."/>
            <person name="Slot J."/>
            <person name="Sipos G."/>
            <person name="Plett J."/>
            <person name="Nagy L.G."/>
            <person name="Grigoriev I.V."/>
        </authorList>
    </citation>
    <scope>NUCLEOTIDE SEQUENCE</scope>
    <source>
        <strain evidence="1">CCBAS 213</strain>
    </source>
</reference>
<name>A0AA39NDM3_ARMTA</name>
<dbReference type="RefSeq" id="XP_060335027.1">
    <property type="nucleotide sequence ID" value="XM_060480123.1"/>
</dbReference>
<dbReference type="EMBL" id="JAUEPS010000007">
    <property type="protein sequence ID" value="KAK0463717.1"/>
    <property type="molecule type" value="Genomic_DNA"/>
</dbReference>
<organism evidence="1 2">
    <name type="scientific">Armillaria tabescens</name>
    <name type="common">Ringless honey mushroom</name>
    <name type="synonym">Agaricus tabescens</name>
    <dbReference type="NCBI Taxonomy" id="1929756"/>
    <lineage>
        <taxon>Eukaryota</taxon>
        <taxon>Fungi</taxon>
        <taxon>Dikarya</taxon>
        <taxon>Basidiomycota</taxon>
        <taxon>Agaricomycotina</taxon>
        <taxon>Agaricomycetes</taxon>
        <taxon>Agaricomycetidae</taxon>
        <taxon>Agaricales</taxon>
        <taxon>Marasmiineae</taxon>
        <taxon>Physalacriaceae</taxon>
        <taxon>Desarmillaria</taxon>
    </lineage>
</organism>
<proteinExistence type="predicted"/>
<dbReference type="Proteomes" id="UP001175211">
    <property type="component" value="Unassembled WGS sequence"/>
</dbReference>
<gene>
    <name evidence="1" type="ORF">EV420DRAFT_1745247</name>
</gene>
<dbReference type="AlphaFoldDB" id="A0AA39NDM3"/>
<comment type="caution">
    <text evidence="1">The sequence shown here is derived from an EMBL/GenBank/DDBJ whole genome shotgun (WGS) entry which is preliminary data.</text>
</comment>